<protein>
    <submittedName>
        <fullName evidence="2">GDSL-type esterase/lipase family protein</fullName>
    </submittedName>
</protein>
<dbReference type="InterPro" id="IPR037461">
    <property type="entry name" value="CtCE2-like_dom"/>
</dbReference>
<dbReference type="PROSITE" id="PS51257">
    <property type="entry name" value="PROKAR_LIPOPROTEIN"/>
    <property type="match status" value="1"/>
</dbReference>
<dbReference type="EMBL" id="JAPDPI010000027">
    <property type="protein sequence ID" value="MCW3806630.1"/>
    <property type="molecule type" value="Genomic_DNA"/>
</dbReference>
<evidence type="ECO:0000313" key="3">
    <source>
        <dbReference type="Proteomes" id="UP001207408"/>
    </source>
</evidence>
<sequence>MQKISQIFILISVVLLSACSEKVVRVAYDNTNLTYEGRIVYQEDAAEFSWPGTSVTMQFEGTGVSATLQDLDTANYYNVIVDGEVISKIHTDSVKQSYQLASGLSEGKHIVQLFKRTEWDKGKTLFYGFKVDKGGKLLPAPEPKKRKIEFYGNSITCGFGNEDYSGKDRWFGYFQNNYETYGAITARHFDAQYSCIAKSGIGIVISWFPMIMPEMYDRVDATDSTSVWDFSQYTPDVVVVNLFQNDSWLVNRPEHESFKSRFGTSKPDSGFIIESYKQFISSLRSKYPDAHIICALGNMDATREGSEWPGYIQTAVDQMGDSNLYTCFFPFKNTGGHPKVEEQQAMAKQLIGFIEENIEW</sequence>
<dbReference type="InterPro" id="IPR036514">
    <property type="entry name" value="SGNH_hydro_sf"/>
</dbReference>
<dbReference type="PANTHER" id="PTHR37834">
    <property type="entry name" value="GDSL-LIKE LIPASE/ACYLHYDROLASE DOMAIN PROTEIN (AFU_ORTHOLOGUE AFUA_2G00620)"/>
    <property type="match status" value="1"/>
</dbReference>
<dbReference type="Gene3D" id="3.40.50.1110">
    <property type="entry name" value="SGNH hydrolase"/>
    <property type="match status" value="1"/>
</dbReference>
<dbReference type="Pfam" id="PF17996">
    <property type="entry name" value="CE2_N"/>
    <property type="match status" value="1"/>
</dbReference>
<reference evidence="2" key="1">
    <citation type="submission" date="2022-10" db="EMBL/GenBank/DDBJ databases">
        <authorList>
            <person name="Yu W.X."/>
        </authorList>
    </citation>
    <scope>NUCLEOTIDE SEQUENCE</scope>
    <source>
        <strain evidence="2">D04</strain>
    </source>
</reference>
<dbReference type="PANTHER" id="PTHR37834:SF2">
    <property type="entry name" value="ESTERASE, SGNH HYDROLASE-TYPE"/>
    <property type="match status" value="1"/>
</dbReference>
<dbReference type="InterPro" id="IPR040794">
    <property type="entry name" value="CE2_N"/>
</dbReference>
<dbReference type="Proteomes" id="UP001207408">
    <property type="component" value="Unassembled WGS sequence"/>
</dbReference>
<dbReference type="InterPro" id="IPR052762">
    <property type="entry name" value="PCW_deacetylase/CE"/>
</dbReference>
<name>A0AAE3SKB2_9BACT</name>
<dbReference type="Gene3D" id="2.60.120.260">
    <property type="entry name" value="Galactose-binding domain-like"/>
    <property type="match status" value="1"/>
</dbReference>
<evidence type="ECO:0000313" key="2">
    <source>
        <dbReference type="EMBL" id="MCW3806630.1"/>
    </source>
</evidence>
<evidence type="ECO:0000259" key="1">
    <source>
        <dbReference type="Pfam" id="PF17996"/>
    </source>
</evidence>
<comment type="caution">
    <text evidence="2">The sequence shown here is derived from an EMBL/GenBank/DDBJ whole genome shotgun (WGS) entry which is preliminary data.</text>
</comment>
<gene>
    <name evidence="2" type="ORF">OM074_13420</name>
</gene>
<keyword evidence="3" id="KW-1185">Reference proteome</keyword>
<dbReference type="CDD" id="cd01831">
    <property type="entry name" value="Endoglucanase_E_like"/>
    <property type="match status" value="1"/>
</dbReference>
<dbReference type="SUPFAM" id="SSF52266">
    <property type="entry name" value="SGNH hydrolase"/>
    <property type="match status" value="1"/>
</dbReference>
<dbReference type="AlphaFoldDB" id="A0AAE3SKB2"/>
<organism evidence="2 3">
    <name type="scientific">Plebeiibacterium marinum</name>
    <dbReference type="NCBI Taxonomy" id="2992111"/>
    <lineage>
        <taxon>Bacteria</taxon>
        <taxon>Pseudomonadati</taxon>
        <taxon>Bacteroidota</taxon>
        <taxon>Bacteroidia</taxon>
        <taxon>Marinilabiliales</taxon>
        <taxon>Marinilabiliaceae</taxon>
        <taxon>Plebeiibacterium</taxon>
    </lineage>
</organism>
<accession>A0AAE3SKB2</accession>
<proteinExistence type="predicted"/>
<dbReference type="RefSeq" id="WP_301200242.1">
    <property type="nucleotide sequence ID" value="NZ_JAPDPI010000027.1"/>
</dbReference>
<dbReference type="GO" id="GO:0052689">
    <property type="term" value="F:carboxylic ester hydrolase activity"/>
    <property type="evidence" value="ECO:0007669"/>
    <property type="project" value="InterPro"/>
</dbReference>
<feature type="domain" description="Carbohydrate esterase 2 N-terminal" evidence="1">
    <location>
        <begin position="35"/>
        <end position="141"/>
    </location>
</feature>